<comment type="caution">
    <text evidence="3">The sequence shown here is derived from an EMBL/GenBank/DDBJ whole genome shotgun (WGS) entry which is preliminary data.</text>
</comment>
<dbReference type="Proteomes" id="UP001215598">
    <property type="component" value="Unassembled WGS sequence"/>
</dbReference>
<sequence>MGDKRAAAPEVIVEQLLLVGGELGAFAVGARGAGVRCRGARRYVFRIADAFMITPAIVGGVALALTLTFRSEALCSLHQATRGTCASLVDAYDVFEPLLKISLVLSLLIVVVVFLEVNQHVGFKEGTETIFSERMLSAFREERVEAADDGGKRPVPTLWQELRAQPRHELGEGAVEDGLALGRNAQPVRYAEVAPATDRVFGGIGVVNALLGRKVFECDFEIAEGLLREGAGGDERGLKPAVLDSGWKGRTLTYSTDESESESNAGRGCGVRGGDGARVGVGDGGLGESGGGDRSDDADDDADGGDGEGSSSSVNTVARDAWPRVVRDWGTVGARRARIVGSVVGGTGKVGDVARENGGKSRTSVWKRVRSVRRVGGGSARSDVGGPTGCHASQGPGYDATQWPKKWVLGCITAGFE</sequence>
<keyword evidence="2" id="KW-1133">Transmembrane helix</keyword>
<organism evidence="3 4">
    <name type="scientific">Mycena metata</name>
    <dbReference type="NCBI Taxonomy" id="1033252"/>
    <lineage>
        <taxon>Eukaryota</taxon>
        <taxon>Fungi</taxon>
        <taxon>Dikarya</taxon>
        <taxon>Basidiomycota</taxon>
        <taxon>Agaricomycotina</taxon>
        <taxon>Agaricomycetes</taxon>
        <taxon>Agaricomycetidae</taxon>
        <taxon>Agaricales</taxon>
        <taxon>Marasmiineae</taxon>
        <taxon>Mycenaceae</taxon>
        <taxon>Mycena</taxon>
    </lineage>
</organism>
<feature type="region of interest" description="Disordered" evidence="1">
    <location>
        <begin position="375"/>
        <end position="399"/>
    </location>
</feature>
<protein>
    <submittedName>
        <fullName evidence="3">Uncharacterized protein</fullName>
    </submittedName>
</protein>
<name>A0AAD7H4G5_9AGAR</name>
<feature type="compositionally biased region" description="Acidic residues" evidence="1">
    <location>
        <begin position="296"/>
        <end position="306"/>
    </location>
</feature>
<reference evidence="3" key="1">
    <citation type="submission" date="2023-03" db="EMBL/GenBank/DDBJ databases">
        <title>Massive genome expansion in bonnet fungi (Mycena s.s.) driven by repeated elements and novel gene families across ecological guilds.</title>
        <authorList>
            <consortium name="Lawrence Berkeley National Laboratory"/>
            <person name="Harder C.B."/>
            <person name="Miyauchi S."/>
            <person name="Viragh M."/>
            <person name="Kuo A."/>
            <person name="Thoen E."/>
            <person name="Andreopoulos B."/>
            <person name="Lu D."/>
            <person name="Skrede I."/>
            <person name="Drula E."/>
            <person name="Henrissat B."/>
            <person name="Morin E."/>
            <person name="Kohler A."/>
            <person name="Barry K."/>
            <person name="LaButti K."/>
            <person name="Morin E."/>
            <person name="Salamov A."/>
            <person name="Lipzen A."/>
            <person name="Mereny Z."/>
            <person name="Hegedus B."/>
            <person name="Baldrian P."/>
            <person name="Stursova M."/>
            <person name="Weitz H."/>
            <person name="Taylor A."/>
            <person name="Grigoriev I.V."/>
            <person name="Nagy L.G."/>
            <person name="Martin F."/>
            <person name="Kauserud H."/>
        </authorList>
    </citation>
    <scope>NUCLEOTIDE SEQUENCE</scope>
    <source>
        <strain evidence="3">CBHHK182m</strain>
    </source>
</reference>
<feature type="transmembrane region" description="Helical" evidence="2">
    <location>
        <begin position="43"/>
        <end position="67"/>
    </location>
</feature>
<gene>
    <name evidence="3" type="ORF">B0H16DRAFT_1480147</name>
</gene>
<accession>A0AAD7H4G5</accession>
<feature type="region of interest" description="Disordered" evidence="1">
    <location>
        <begin position="253"/>
        <end position="318"/>
    </location>
</feature>
<keyword evidence="4" id="KW-1185">Reference proteome</keyword>
<dbReference type="AlphaFoldDB" id="A0AAD7H4G5"/>
<dbReference type="EMBL" id="JARKIB010000389">
    <property type="protein sequence ID" value="KAJ7711670.1"/>
    <property type="molecule type" value="Genomic_DNA"/>
</dbReference>
<evidence type="ECO:0000256" key="2">
    <source>
        <dbReference type="SAM" id="Phobius"/>
    </source>
</evidence>
<keyword evidence="2" id="KW-0812">Transmembrane</keyword>
<keyword evidence="2" id="KW-0472">Membrane</keyword>
<evidence type="ECO:0000313" key="4">
    <source>
        <dbReference type="Proteomes" id="UP001215598"/>
    </source>
</evidence>
<proteinExistence type="predicted"/>
<evidence type="ECO:0000256" key="1">
    <source>
        <dbReference type="SAM" id="MobiDB-lite"/>
    </source>
</evidence>
<evidence type="ECO:0000313" key="3">
    <source>
        <dbReference type="EMBL" id="KAJ7711670.1"/>
    </source>
</evidence>
<feature type="compositionally biased region" description="Gly residues" evidence="1">
    <location>
        <begin position="267"/>
        <end position="292"/>
    </location>
</feature>